<dbReference type="InterPro" id="IPR010095">
    <property type="entry name" value="Cas12f1-like_TNB"/>
</dbReference>
<feature type="domain" description="Cas12f1-like TNB" evidence="2">
    <location>
        <begin position="23"/>
        <end position="93"/>
    </location>
</feature>
<evidence type="ECO:0000256" key="1">
    <source>
        <dbReference type="ARBA" id="ARBA00023125"/>
    </source>
</evidence>
<dbReference type="EMBL" id="OBEI01000005">
    <property type="protein sequence ID" value="SNZ08731.1"/>
    <property type="molecule type" value="Genomic_DNA"/>
</dbReference>
<dbReference type="RefSeq" id="WP_144020068.1">
    <property type="nucleotide sequence ID" value="NZ_OBEI01000005.1"/>
</dbReference>
<dbReference type="Pfam" id="PF07282">
    <property type="entry name" value="Cas12f1-like_TNB"/>
    <property type="match status" value="1"/>
</dbReference>
<proteinExistence type="predicted"/>
<keyword evidence="1" id="KW-0238">DNA-binding</keyword>
<evidence type="ECO:0000259" key="2">
    <source>
        <dbReference type="Pfam" id="PF07282"/>
    </source>
</evidence>
<name>A0A285NM75_9AQUI</name>
<organism evidence="3 4">
    <name type="scientific">Persephonella hydrogeniphila</name>
    <dbReference type="NCBI Taxonomy" id="198703"/>
    <lineage>
        <taxon>Bacteria</taxon>
        <taxon>Pseudomonadati</taxon>
        <taxon>Aquificota</taxon>
        <taxon>Aquificia</taxon>
        <taxon>Aquificales</taxon>
        <taxon>Hydrogenothermaceae</taxon>
        <taxon>Persephonella</taxon>
    </lineage>
</organism>
<accession>A0A285NM75</accession>
<dbReference type="OrthoDB" id="9845at2"/>
<reference evidence="4" key="1">
    <citation type="submission" date="2017-09" db="EMBL/GenBank/DDBJ databases">
        <authorList>
            <person name="Varghese N."/>
            <person name="Submissions S."/>
        </authorList>
    </citation>
    <scope>NUCLEOTIDE SEQUENCE [LARGE SCALE GENOMIC DNA]</scope>
    <source>
        <strain evidence="4">DSM 15103</strain>
    </source>
</reference>
<sequence>QESKNKESKLSSLIDQMLSLLPHGKVSKQIEYKAEEYGIKVILVDESYTSGVDSLKEVAVNKENYAPEARKHRGLFKSIKGLVNADVNGVRNILKKFKKSFHDYITGLKRTIRIRVFGKLKQISDLSDQKGASSPKSIRVYGQIGVARCGDHLSGIRLSQDSNICQRQSGEPKANSLPEKPLTNFQFERPLGSNLVGA</sequence>
<gene>
    <name evidence="3" type="ORF">SAMN06265182_1401</name>
</gene>
<dbReference type="Proteomes" id="UP000219036">
    <property type="component" value="Unassembled WGS sequence"/>
</dbReference>
<dbReference type="AlphaFoldDB" id="A0A285NM75"/>
<evidence type="ECO:0000313" key="3">
    <source>
        <dbReference type="EMBL" id="SNZ08731.1"/>
    </source>
</evidence>
<dbReference type="GO" id="GO:0003677">
    <property type="term" value="F:DNA binding"/>
    <property type="evidence" value="ECO:0007669"/>
    <property type="project" value="UniProtKB-KW"/>
</dbReference>
<evidence type="ECO:0000313" key="4">
    <source>
        <dbReference type="Proteomes" id="UP000219036"/>
    </source>
</evidence>
<feature type="non-terminal residue" evidence="3">
    <location>
        <position position="1"/>
    </location>
</feature>
<dbReference type="NCBIfam" id="TIGR01766">
    <property type="entry name" value="IS200/IS605 family accessory protein TnpB-like domain"/>
    <property type="match status" value="1"/>
</dbReference>
<protein>
    <submittedName>
        <fullName evidence="3">Transposase, IS605 OrfB family, central region</fullName>
    </submittedName>
</protein>
<keyword evidence="4" id="KW-1185">Reference proteome</keyword>